<dbReference type="AlphaFoldDB" id="A0A6M8EE39"/>
<dbReference type="GO" id="GO:0015035">
    <property type="term" value="F:protein-disulfide reductase activity"/>
    <property type="evidence" value="ECO:0007669"/>
    <property type="project" value="InterPro"/>
</dbReference>
<protein>
    <submittedName>
        <fullName evidence="1">DUF393 domain-containing protein</fullName>
    </submittedName>
</protein>
<name>A0A6M8EE39_9BACT</name>
<gene>
    <name evidence="1" type="ORF">AACT_2765</name>
</gene>
<dbReference type="InterPro" id="IPR007263">
    <property type="entry name" value="DCC1-like"/>
</dbReference>
<sequence length="119" mass="13944">MKKAYLFYDGECPFCNQYAKFRELRECIDIELVDARENLLWKEVNPNLNLDDGIILLLSEDFTILQGVEAIAYLDNICIFKGLIFKIQKFIFSNNNLAPFVYSALKIFRKIALYFKNKA</sequence>
<reference evidence="1 2" key="1">
    <citation type="submission" date="2019-08" db="EMBL/GenBank/DDBJ databases">
        <title>Complete genome sequence of Arcobacter acticola.</title>
        <authorList>
            <person name="Miller W."/>
        </authorList>
    </citation>
    <scope>NUCLEOTIDE SEQUENCE [LARGE SCALE GENOMIC DNA]</scope>
    <source>
        <strain evidence="1 2">KCTC 52212</strain>
    </source>
</reference>
<evidence type="ECO:0000313" key="1">
    <source>
        <dbReference type="EMBL" id="QKE29833.1"/>
    </source>
</evidence>
<dbReference type="RefSeq" id="WP_172127937.1">
    <property type="nucleotide sequence ID" value="NZ_CP042652.1"/>
</dbReference>
<dbReference type="KEGG" id="paco:AACT_2765"/>
<dbReference type="EMBL" id="CP042652">
    <property type="protein sequence ID" value="QKE29833.1"/>
    <property type="molecule type" value="Genomic_DNA"/>
</dbReference>
<dbReference type="Proteomes" id="UP000503483">
    <property type="component" value="Chromosome"/>
</dbReference>
<organism evidence="1 2">
    <name type="scientific">Arcobacter acticola</name>
    <dbReference type="NCBI Taxonomy" id="1849015"/>
    <lineage>
        <taxon>Bacteria</taxon>
        <taxon>Pseudomonadati</taxon>
        <taxon>Campylobacterota</taxon>
        <taxon>Epsilonproteobacteria</taxon>
        <taxon>Campylobacterales</taxon>
        <taxon>Arcobacteraceae</taxon>
        <taxon>Arcobacter</taxon>
    </lineage>
</organism>
<dbReference type="Pfam" id="PF04134">
    <property type="entry name" value="DCC1-like"/>
    <property type="match status" value="1"/>
</dbReference>
<keyword evidence="2" id="KW-1185">Reference proteome</keyword>
<proteinExistence type="predicted"/>
<evidence type="ECO:0000313" key="2">
    <source>
        <dbReference type="Proteomes" id="UP000503483"/>
    </source>
</evidence>
<accession>A0A6M8EE39</accession>